<feature type="non-terminal residue" evidence="1">
    <location>
        <position position="1"/>
    </location>
</feature>
<proteinExistence type="predicted"/>
<gene>
    <name evidence="1" type="ORF">METZ01_LOCUS143974</name>
</gene>
<dbReference type="PANTHER" id="PTHR37464:SF1">
    <property type="entry name" value="BLL2463 PROTEIN"/>
    <property type="match status" value="1"/>
</dbReference>
<organism evidence="1">
    <name type="scientific">marine metagenome</name>
    <dbReference type="NCBI Taxonomy" id="408172"/>
    <lineage>
        <taxon>unclassified sequences</taxon>
        <taxon>metagenomes</taxon>
        <taxon>ecological metagenomes</taxon>
    </lineage>
</organism>
<sequence>WKHRTIDPGRLTGSRVPVRFDDDSPALIDLPVGRGHLLVLTSGWHPTDSQLALSSKFVPLLYSMMDMGRISTPFKAANLVGRPIAMPTENTASREVEGPAGTIRLPGEDDEFFADQPGLYSIKGARNATFAVNLPPAESYTAPIPEERLEGLALPLASTDVAQVTISQNRRQALMDEELEKRQEMWRWLIVGAILLALLETWLGGRTWRRPALGGQTEEAA</sequence>
<dbReference type="EMBL" id="UINC01022133">
    <property type="protein sequence ID" value="SVA91120.1"/>
    <property type="molecule type" value="Genomic_DNA"/>
</dbReference>
<reference evidence="1" key="1">
    <citation type="submission" date="2018-05" db="EMBL/GenBank/DDBJ databases">
        <authorList>
            <person name="Lanie J.A."/>
            <person name="Ng W.-L."/>
            <person name="Kazmierczak K.M."/>
            <person name="Andrzejewski T.M."/>
            <person name="Davidsen T.M."/>
            <person name="Wayne K.J."/>
            <person name="Tettelin H."/>
            <person name="Glass J.I."/>
            <person name="Rusch D."/>
            <person name="Podicherti R."/>
            <person name="Tsui H.-C.T."/>
            <person name="Winkler M.E."/>
        </authorList>
    </citation>
    <scope>NUCLEOTIDE SEQUENCE</scope>
</reference>
<dbReference type="AlphaFoldDB" id="A0A381ZPE4"/>
<accession>A0A381ZPE4</accession>
<protein>
    <submittedName>
        <fullName evidence="1">Uncharacterized protein</fullName>
    </submittedName>
</protein>
<dbReference type="PANTHER" id="PTHR37464">
    <property type="entry name" value="BLL2463 PROTEIN"/>
    <property type="match status" value="1"/>
</dbReference>
<name>A0A381ZPE4_9ZZZZ</name>
<evidence type="ECO:0000313" key="1">
    <source>
        <dbReference type="EMBL" id="SVA91120.1"/>
    </source>
</evidence>